<dbReference type="Proteomes" id="UP000199481">
    <property type="component" value="Unassembled WGS sequence"/>
</dbReference>
<evidence type="ECO:0000259" key="1">
    <source>
        <dbReference type="PROSITE" id="PS51186"/>
    </source>
</evidence>
<dbReference type="InterPro" id="IPR016181">
    <property type="entry name" value="Acyl_CoA_acyltransferase"/>
</dbReference>
<keyword evidence="3" id="KW-1185">Reference proteome</keyword>
<reference evidence="3" key="1">
    <citation type="submission" date="2016-10" db="EMBL/GenBank/DDBJ databases">
        <authorList>
            <person name="Varghese N."/>
            <person name="Submissions S."/>
        </authorList>
    </citation>
    <scope>NUCLEOTIDE SEQUENCE [LARGE SCALE GENOMIC DNA]</scope>
    <source>
        <strain evidence="3">MPL-11</strain>
    </source>
</reference>
<dbReference type="Gene3D" id="3.40.630.30">
    <property type="match status" value="1"/>
</dbReference>
<dbReference type="RefSeq" id="WP_089976212.1">
    <property type="nucleotide sequence ID" value="NZ_CP084916.1"/>
</dbReference>
<dbReference type="InterPro" id="IPR000182">
    <property type="entry name" value="GNAT_dom"/>
</dbReference>
<feature type="domain" description="N-acetyltransferase" evidence="1">
    <location>
        <begin position="128"/>
        <end position="261"/>
    </location>
</feature>
<organism evidence="2 3">
    <name type="scientific">Carnobacterium viridans</name>
    <dbReference type="NCBI Taxonomy" id="174587"/>
    <lineage>
        <taxon>Bacteria</taxon>
        <taxon>Bacillati</taxon>
        <taxon>Bacillota</taxon>
        <taxon>Bacilli</taxon>
        <taxon>Lactobacillales</taxon>
        <taxon>Carnobacteriaceae</taxon>
        <taxon>Carnobacterium</taxon>
    </lineage>
</organism>
<sequence>MIYKCDESKREDVLNFLYQDPSVNLFAIGDIETYGVEHFDVDVWAYVNNKDDIIGVLVRYKENLMPIHGRDFEGFDTFLPLIQSLSPMYISGNEEVIAQYEEEFTEYEKEETFLAECKELEMESPLLQQVVPLDKEAIQSYIDFLKEMGMKHEQTIEEIANDLDLNKNGIQVIKDENGKIISSGRIAIETKLSGMILAVGTIESYRKQGYATAVVSALVSYCNRENKTACLFYSNPDAGRLYQHLGFKDTQKWIMLKNKEV</sequence>
<dbReference type="GO" id="GO:0016747">
    <property type="term" value="F:acyltransferase activity, transferring groups other than amino-acyl groups"/>
    <property type="evidence" value="ECO:0007669"/>
    <property type="project" value="InterPro"/>
</dbReference>
<dbReference type="SUPFAM" id="SSF55729">
    <property type="entry name" value="Acyl-CoA N-acyltransferases (Nat)"/>
    <property type="match status" value="1"/>
</dbReference>
<dbReference type="AlphaFoldDB" id="A0A1H0Z060"/>
<evidence type="ECO:0000313" key="2">
    <source>
        <dbReference type="EMBL" id="SDQ20813.1"/>
    </source>
</evidence>
<proteinExistence type="predicted"/>
<dbReference type="Pfam" id="PF12746">
    <property type="entry name" value="GNAT_acetyltran"/>
    <property type="match status" value="1"/>
</dbReference>
<evidence type="ECO:0000313" key="3">
    <source>
        <dbReference type="Proteomes" id="UP000199481"/>
    </source>
</evidence>
<protein>
    <recommendedName>
        <fullName evidence="1">N-acetyltransferase domain-containing protein</fullName>
    </recommendedName>
</protein>
<dbReference type="PROSITE" id="PS51186">
    <property type="entry name" value="GNAT"/>
    <property type="match status" value="1"/>
</dbReference>
<dbReference type="InterPro" id="IPR027365">
    <property type="entry name" value="GNAT_acetyltra_YdfB-like"/>
</dbReference>
<dbReference type="EMBL" id="FNJW01000008">
    <property type="protein sequence ID" value="SDQ20813.1"/>
    <property type="molecule type" value="Genomic_DNA"/>
</dbReference>
<accession>A0A1H0Z060</accession>
<name>A0A1H0Z060_9LACT</name>
<dbReference type="OrthoDB" id="248489at2"/>
<gene>
    <name evidence="2" type="ORF">SAMN04487752_1246</name>
</gene>